<dbReference type="InterPro" id="IPR003409">
    <property type="entry name" value="MORN"/>
</dbReference>
<evidence type="ECO:0000313" key="3">
    <source>
        <dbReference type="Proteomes" id="UP000683925"/>
    </source>
</evidence>
<evidence type="ECO:0000313" key="2">
    <source>
        <dbReference type="EMBL" id="CAD8197923.1"/>
    </source>
</evidence>
<proteinExistence type="predicted"/>
<dbReference type="PANTHER" id="PTHR23084">
    <property type="entry name" value="PHOSPHATIDYLINOSITOL-4-PHOSPHATE 5-KINASE RELATED"/>
    <property type="match status" value="1"/>
</dbReference>
<accession>A0A8S1XAR0</accession>
<dbReference type="Pfam" id="PF02493">
    <property type="entry name" value="MORN"/>
    <property type="match status" value="3"/>
</dbReference>
<protein>
    <recommendedName>
        <fullName evidence="4">MORN repeat protein</fullName>
    </recommendedName>
</protein>
<organism evidence="2 3">
    <name type="scientific">Paramecium octaurelia</name>
    <dbReference type="NCBI Taxonomy" id="43137"/>
    <lineage>
        <taxon>Eukaryota</taxon>
        <taxon>Sar</taxon>
        <taxon>Alveolata</taxon>
        <taxon>Ciliophora</taxon>
        <taxon>Intramacronucleata</taxon>
        <taxon>Oligohymenophorea</taxon>
        <taxon>Peniculida</taxon>
        <taxon>Parameciidae</taxon>
        <taxon>Paramecium</taxon>
    </lineage>
</organism>
<dbReference type="AlphaFoldDB" id="A0A8S1XAR0"/>
<dbReference type="SMART" id="SM00698">
    <property type="entry name" value="MORN"/>
    <property type="match status" value="4"/>
</dbReference>
<dbReference type="FunFam" id="2.20.110.10:FF:000025">
    <property type="entry name" value="MORN repeat, putative"/>
    <property type="match status" value="1"/>
</dbReference>
<gene>
    <name evidence="2" type="ORF">POCTA_138.1.T1150151</name>
</gene>
<reference evidence="2" key="1">
    <citation type="submission" date="2021-01" db="EMBL/GenBank/DDBJ databases">
        <authorList>
            <consortium name="Genoscope - CEA"/>
            <person name="William W."/>
        </authorList>
    </citation>
    <scope>NUCLEOTIDE SEQUENCE</scope>
</reference>
<name>A0A8S1XAR0_PAROT</name>
<dbReference type="OrthoDB" id="437960at2759"/>
<evidence type="ECO:0008006" key="4">
    <source>
        <dbReference type="Google" id="ProtNLM"/>
    </source>
</evidence>
<sequence length="322" mass="37023">MRECAIGGVKTLSNVWFQFVIQVYIYKMAVVEAAIQTEGVGRFEYQDGTVYEGQWKLIEGKKVKHGKGRIVIASSLSTDNDLKEEYNGEFENDQMCGEGVYIYKSGAIYRGQFRDNRHNGIGFYQFPEGCTYEGEWVNHKMHGEGVFIDKEGNRWEGEFVEGIYQSKMQKQLKMEKMLNKKEAEVRENATHFFARFADAYARSDKKTMKDNMAPFFATTEDIKLYVKEPYPQFADRLPEKWEAGIKFLSAGSLNIPRSNTAAKILDPQNILAAQFSGVGQVAEVQVQENTRIVRLAICNTAEDKWVIVFYHDNEEQEIKKKK</sequence>
<keyword evidence="3" id="KW-1185">Reference proteome</keyword>
<dbReference type="Proteomes" id="UP000683925">
    <property type="component" value="Unassembled WGS sequence"/>
</dbReference>
<comment type="caution">
    <text evidence="2">The sequence shown here is derived from an EMBL/GenBank/DDBJ whole genome shotgun (WGS) entry which is preliminary data.</text>
</comment>
<evidence type="ECO:0000256" key="1">
    <source>
        <dbReference type="ARBA" id="ARBA00022737"/>
    </source>
</evidence>
<keyword evidence="1" id="KW-0677">Repeat</keyword>
<dbReference type="PANTHER" id="PTHR23084:SF263">
    <property type="entry name" value="MORN REPEAT-CONTAINING PROTEIN 1"/>
    <property type="match status" value="1"/>
</dbReference>
<dbReference type="EMBL" id="CAJJDP010000115">
    <property type="protein sequence ID" value="CAD8197923.1"/>
    <property type="molecule type" value="Genomic_DNA"/>
</dbReference>
<dbReference type="OMA" id="ANCNTRR"/>